<feature type="transmembrane region" description="Helical" evidence="1">
    <location>
        <begin position="251"/>
        <end position="272"/>
    </location>
</feature>
<keyword evidence="3" id="KW-1185">Reference proteome</keyword>
<dbReference type="AlphaFoldDB" id="E1ICD3"/>
<accession>E1ICD3</accession>
<keyword evidence="1" id="KW-0812">Transmembrane</keyword>
<dbReference type="HOGENOM" id="CLU_392180_0_0_0"/>
<protein>
    <submittedName>
        <fullName evidence="2">Uncharacterized protein</fullName>
    </submittedName>
</protein>
<sequence>MLILLVALVLRAWAALVLPIDFDEPIYVDAALGYARALRAGDVGEVLNPAHNREHPPLVKLLYAAGAMGLGDAANATSVLYTSRAISVVAGVGAVAAAGWAFGPLAAGLLAIHTLTVKYSAQAYLEALPLLALLLALGAARRPHMGWLVVVGLGVAAASKLTYPLILAPAVLALLGWRQGRTLGLLILAGLVFLGLSPSLWPDPPARIAAMLGFHAAYTQSAAVETANYPWLQPIIWLATSPATTWHPEVFFYPGLDGLIFFFALAGIPLAWREPERRWLVIGLLGGLLILLVWPTKWPQYTLPLVPLVVALADPAIRRLVARLRAWDDYWGWSRVMLPHPPRYAWIAVGLFASFVAGMYIYGMAGVALGSIGWSQIAPASLPLPSGSLNALLVMPDGRMAIAGDGGVAVGQANGPWQALPNPGVGRVQALVRDQGGHLWAGGSDGLAEWDGHRWQTQTGAGRMITALVVDARGQLWVASQRGVRIRTADGRGWQNLDAVGDAVVLSIAMQGEVAWLGGMGQVWRIEAGAVRRFAGAEGFGSAGVSDILVDAHGQVWAATLGDGLAHWDGAAWFWMTPANSGLPSAIVTALGSSGANQLWVGTGRPLEVGGRLARYDGHYWRQYLPRNSGFSGAEPTVIQLGSDRQLWIGTRSGGIERYQP</sequence>
<organism evidence="2 3">
    <name type="scientific">Oscillochloris trichoides DG-6</name>
    <dbReference type="NCBI Taxonomy" id="765420"/>
    <lineage>
        <taxon>Bacteria</taxon>
        <taxon>Bacillati</taxon>
        <taxon>Chloroflexota</taxon>
        <taxon>Chloroflexia</taxon>
        <taxon>Chloroflexales</taxon>
        <taxon>Chloroflexineae</taxon>
        <taxon>Oscillochloridaceae</taxon>
        <taxon>Oscillochloris</taxon>
    </lineage>
</organism>
<proteinExistence type="predicted"/>
<reference evidence="2 3" key="1">
    <citation type="journal article" date="2011" name="J. Bacteriol.">
        <title>Draft genome sequence of the anoxygenic filamentous phototrophic bacterium Oscillochloris trichoides subsp. DG-6.</title>
        <authorList>
            <person name="Kuznetsov B.B."/>
            <person name="Ivanovsky R.N."/>
            <person name="Keppen O.I."/>
            <person name="Sukhacheva M.V."/>
            <person name="Bumazhkin B.K."/>
            <person name="Patutina E.O."/>
            <person name="Beletsky A.V."/>
            <person name="Mardanov A.V."/>
            <person name="Baslerov R.V."/>
            <person name="Panteleeva A.N."/>
            <person name="Kolganova T.V."/>
            <person name="Ravin N.V."/>
            <person name="Skryabin K.G."/>
        </authorList>
    </citation>
    <scope>NUCLEOTIDE SEQUENCE [LARGE SCALE GENOMIC DNA]</scope>
    <source>
        <strain evidence="2 3">DG-6</strain>
    </source>
</reference>
<feature type="transmembrane region" description="Helical" evidence="1">
    <location>
        <begin position="344"/>
        <end position="374"/>
    </location>
</feature>
<dbReference type="SUPFAM" id="SSF63829">
    <property type="entry name" value="Calcium-dependent phosphotriesterase"/>
    <property type="match status" value="1"/>
</dbReference>
<dbReference type="Gene3D" id="2.130.10.10">
    <property type="entry name" value="YVTN repeat-like/Quinoprotein amine dehydrogenase"/>
    <property type="match status" value="1"/>
</dbReference>
<keyword evidence="1" id="KW-0472">Membrane</keyword>
<dbReference type="STRING" id="765420.OSCT_0984"/>
<name>E1ICD3_9CHLR</name>
<feature type="transmembrane region" description="Helical" evidence="1">
    <location>
        <begin position="279"/>
        <end position="295"/>
    </location>
</feature>
<dbReference type="eggNOG" id="COG1807">
    <property type="taxonomic scope" value="Bacteria"/>
</dbReference>
<evidence type="ECO:0000313" key="3">
    <source>
        <dbReference type="Proteomes" id="UP000054010"/>
    </source>
</evidence>
<evidence type="ECO:0000256" key="1">
    <source>
        <dbReference type="SAM" id="Phobius"/>
    </source>
</evidence>
<dbReference type="EMBL" id="ADVR01000024">
    <property type="protein sequence ID" value="EFO81128.1"/>
    <property type="molecule type" value="Genomic_DNA"/>
</dbReference>
<dbReference type="InterPro" id="IPR015943">
    <property type="entry name" value="WD40/YVTN_repeat-like_dom_sf"/>
</dbReference>
<feature type="transmembrane region" description="Helical" evidence="1">
    <location>
        <begin position="301"/>
        <end position="317"/>
    </location>
</feature>
<feature type="transmembrane region" description="Helical" evidence="1">
    <location>
        <begin position="146"/>
        <end position="175"/>
    </location>
</feature>
<gene>
    <name evidence="2" type="ORF">OSCT_0984</name>
</gene>
<dbReference type="Proteomes" id="UP000054010">
    <property type="component" value="Unassembled WGS sequence"/>
</dbReference>
<dbReference type="eggNOG" id="COG3292">
    <property type="taxonomic scope" value="Bacteria"/>
</dbReference>
<keyword evidence="1" id="KW-1133">Transmembrane helix</keyword>
<feature type="transmembrane region" description="Helical" evidence="1">
    <location>
        <begin position="123"/>
        <end position="140"/>
    </location>
</feature>
<evidence type="ECO:0000313" key="2">
    <source>
        <dbReference type="EMBL" id="EFO81128.1"/>
    </source>
</evidence>
<feature type="transmembrane region" description="Helical" evidence="1">
    <location>
        <begin position="85"/>
        <end position="111"/>
    </location>
</feature>
<comment type="caution">
    <text evidence="2">The sequence shown here is derived from an EMBL/GenBank/DDBJ whole genome shotgun (WGS) entry which is preliminary data.</text>
</comment>
<feature type="transmembrane region" description="Helical" evidence="1">
    <location>
        <begin position="182"/>
        <end position="201"/>
    </location>
</feature>